<gene>
    <name evidence="4" type="ORF">TPHV1_350009</name>
</gene>
<dbReference type="Proteomes" id="UP000042527">
    <property type="component" value="Unassembled WGS sequence"/>
</dbReference>
<dbReference type="SUPFAM" id="SSF46785">
    <property type="entry name" value="Winged helix' DNA-binding domain"/>
    <property type="match status" value="1"/>
</dbReference>
<dbReference type="PANTHER" id="PTHR34580:SF9">
    <property type="entry name" value="SLL5097 PROTEIN"/>
    <property type="match status" value="1"/>
</dbReference>
<dbReference type="EMBL" id="CDNC01000029">
    <property type="protein sequence ID" value="CEM62453.1"/>
    <property type="molecule type" value="Genomic_DNA"/>
</dbReference>
<evidence type="ECO:0000259" key="3">
    <source>
        <dbReference type="Pfam" id="PF25583"/>
    </source>
</evidence>
<dbReference type="Pfam" id="PF25583">
    <property type="entry name" value="WCX"/>
    <property type="match status" value="1"/>
</dbReference>
<evidence type="ECO:0000313" key="4">
    <source>
        <dbReference type="EMBL" id="CEM62453.1"/>
    </source>
</evidence>
<dbReference type="InterPro" id="IPR051534">
    <property type="entry name" value="CBASS_pafABC_assoc_protein"/>
</dbReference>
<dbReference type="RefSeq" id="WP_231577622.1">
    <property type="nucleotide sequence ID" value="NZ_CDNC01000029.1"/>
</dbReference>
<dbReference type="PROSITE" id="PS52050">
    <property type="entry name" value="WYL"/>
    <property type="match status" value="1"/>
</dbReference>
<keyword evidence="5" id="KW-1185">Reference proteome</keyword>
<organism evidence="4 5">
    <name type="scientific">Treponema phagedenis</name>
    <dbReference type="NCBI Taxonomy" id="162"/>
    <lineage>
        <taxon>Bacteria</taxon>
        <taxon>Pseudomonadati</taxon>
        <taxon>Spirochaetota</taxon>
        <taxon>Spirochaetia</taxon>
        <taxon>Spirochaetales</taxon>
        <taxon>Treponemataceae</taxon>
        <taxon>Treponema</taxon>
    </lineage>
</organism>
<dbReference type="Pfam" id="PF13280">
    <property type="entry name" value="WYL"/>
    <property type="match status" value="1"/>
</dbReference>
<name>A0A0B7GVC3_TREPH</name>
<proteinExistence type="predicted"/>
<feature type="domain" description="WCX" evidence="3">
    <location>
        <begin position="245"/>
        <end position="322"/>
    </location>
</feature>
<sequence>MNERRVQFWRLLRIDEEIRAGRYPTAEKLAALFEVSRRTIERDIEFLRDMYDAPIDYDAKRRGYFYASETFFLKSLFLSDEELFAVAVFEKTLRQYRNTPIEARLQAVFSKLAALLPEDLVSVSTLWLDDGVSFISEPAPPIEPEVFEAVFSAVKRKRALKFFYRSLEQNEPSLRVCEPYHIVCQRGAWYVIGRCREKNDVRIFAFSRMSGISLLERDAFAVPEDFKLADYIDTNVGVWLGKRTPFTVRLLFSPAVGVFAEEHLWSDEQKVKVLPDKSVEVSFSTTQFEEIMRFCLGQGATVKVLEPPELVQAVRKEAAKVARMYS</sequence>
<evidence type="ECO:0000259" key="2">
    <source>
        <dbReference type="Pfam" id="PF13280"/>
    </source>
</evidence>
<dbReference type="Gene3D" id="1.10.10.10">
    <property type="entry name" value="Winged helix-like DNA-binding domain superfamily/Winged helix DNA-binding domain"/>
    <property type="match status" value="1"/>
</dbReference>
<dbReference type="InterPro" id="IPR026881">
    <property type="entry name" value="WYL_dom"/>
</dbReference>
<dbReference type="InterPro" id="IPR036388">
    <property type="entry name" value="WH-like_DNA-bd_sf"/>
</dbReference>
<dbReference type="PANTHER" id="PTHR34580">
    <property type="match status" value="1"/>
</dbReference>
<accession>A0A0B7GVC3</accession>
<dbReference type="AlphaFoldDB" id="A0A0B7GVC3"/>
<protein>
    <submittedName>
        <fullName evidence="4">HTH domain protein</fullName>
    </submittedName>
</protein>
<dbReference type="InterPro" id="IPR057727">
    <property type="entry name" value="WCX_dom"/>
</dbReference>
<dbReference type="InterPro" id="IPR013196">
    <property type="entry name" value="HTH_11"/>
</dbReference>
<feature type="domain" description="Helix-turn-helix type 11" evidence="1">
    <location>
        <begin position="12"/>
        <end position="64"/>
    </location>
</feature>
<evidence type="ECO:0000313" key="5">
    <source>
        <dbReference type="Proteomes" id="UP000042527"/>
    </source>
</evidence>
<reference evidence="5" key="1">
    <citation type="submission" date="2015-01" db="EMBL/GenBank/DDBJ databases">
        <authorList>
            <person name="Manzoor Shahid"/>
            <person name="Zubair Saima"/>
        </authorList>
    </citation>
    <scope>NUCLEOTIDE SEQUENCE [LARGE SCALE GENOMIC DNA]</scope>
    <source>
        <strain evidence="5">V1</strain>
    </source>
</reference>
<dbReference type="InterPro" id="IPR036390">
    <property type="entry name" value="WH_DNA-bd_sf"/>
</dbReference>
<evidence type="ECO:0000259" key="1">
    <source>
        <dbReference type="Pfam" id="PF08279"/>
    </source>
</evidence>
<feature type="domain" description="WYL" evidence="2">
    <location>
        <begin position="145"/>
        <end position="212"/>
    </location>
</feature>
<dbReference type="Pfam" id="PF08279">
    <property type="entry name" value="HTH_11"/>
    <property type="match status" value="1"/>
</dbReference>